<dbReference type="AlphaFoldDB" id="A0A2U3L927"/>
<evidence type="ECO:0000256" key="1">
    <source>
        <dbReference type="SAM" id="SignalP"/>
    </source>
</evidence>
<sequence length="320" mass="36138">MKAGWFRRGRFGRGLISLALVALVLIQSPAAAAWGNEGHTYINRVAAEKIPATMPRFLRLAVAEIAYLGPEPDRWRSPSEFALKNAQEPDHFIDLERVSWLDPLPPGRYEFLRKLYEKRAATTDHPDDYLPERVGLQPYITMEVYGRLKAAFREYRQRRAAHQPTEAVEHAIIFYAGWLGHYVADGSQPLHTTIHYNGWVGPNPNGYTTEHGIHAQFETTYVAAKITARDFAGYVKAPERLDDPFARYVAYLRQSNSMVEDVYRLEKAGGFTGKGTPAAFEFTTHRLAAGSQMLLNLWYTAWLESATPVPEHAPLVPAPK</sequence>
<dbReference type="SUPFAM" id="SSF48537">
    <property type="entry name" value="Phospholipase C/P1 nuclease"/>
    <property type="match status" value="1"/>
</dbReference>
<dbReference type="EMBL" id="OMOD01000180">
    <property type="protein sequence ID" value="SPF48259.1"/>
    <property type="molecule type" value="Genomic_DNA"/>
</dbReference>
<protein>
    <recommendedName>
        <fullName evidence="4">Nuclease</fullName>
    </recommendedName>
</protein>
<reference evidence="3" key="1">
    <citation type="submission" date="2018-02" db="EMBL/GenBank/DDBJ databases">
        <authorList>
            <person name="Hausmann B."/>
        </authorList>
    </citation>
    <scope>NUCLEOTIDE SEQUENCE [LARGE SCALE GENOMIC DNA]</scope>
    <source>
        <strain evidence="3">Peat soil MAG SbA1</strain>
    </source>
</reference>
<name>A0A2U3L927_9BACT</name>
<feature type="chain" id="PRO_5015726056" description="Nuclease" evidence="1">
    <location>
        <begin position="33"/>
        <end position="320"/>
    </location>
</feature>
<evidence type="ECO:0000313" key="3">
    <source>
        <dbReference type="Proteomes" id="UP000238701"/>
    </source>
</evidence>
<feature type="signal peptide" evidence="1">
    <location>
        <begin position="1"/>
        <end position="32"/>
    </location>
</feature>
<gene>
    <name evidence="2" type="ORF">SBA1_820061</name>
</gene>
<dbReference type="Proteomes" id="UP000238701">
    <property type="component" value="Unassembled WGS sequence"/>
</dbReference>
<proteinExistence type="predicted"/>
<dbReference type="GO" id="GO:0016788">
    <property type="term" value="F:hydrolase activity, acting on ester bonds"/>
    <property type="evidence" value="ECO:0007669"/>
    <property type="project" value="InterPro"/>
</dbReference>
<organism evidence="2 3">
    <name type="scientific">Candidatus Sulfotelmatobacter kueseliae</name>
    <dbReference type="NCBI Taxonomy" id="2042962"/>
    <lineage>
        <taxon>Bacteria</taxon>
        <taxon>Pseudomonadati</taxon>
        <taxon>Acidobacteriota</taxon>
        <taxon>Terriglobia</taxon>
        <taxon>Terriglobales</taxon>
        <taxon>Candidatus Korobacteraceae</taxon>
        <taxon>Candidatus Sulfotelmatobacter</taxon>
    </lineage>
</organism>
<dbReference type="Gene3D" id="1.10.575.10">
    <property type="entry name" value="P1 Nuclease"/>
    <property type="match status" value="1"/>
</dbReference>
<keyword evidence="1" id="KW-0732">Signal</keyword>
<accession>A0A2U3L927</accession>
<evidence type="ECO:0000313" key="2">
    <source>
        <dbReference type="EMBL" id="SPF48259.1"/>
    </source>
</evidence>
<evidence type="ECO:0008006" key="4">
    <source>
        <dbReference type="Google" id="ProtNLM"/>
    </source>
</evidence>
<dbReference type="InterPro" id="IPR008947">
    <property type="entry name" value="PLipase_C/P1_nuclease_dom_sf"/>
</dbReference>